<dbReference type="GO" id="GO:0005975">
    <property type="term" value="P:carbohydrate metabolic process"/>
    <property type="evidence" value="ECO:0007669"/>
    <property type="project" value="InterPro"/>
</dbReference>
<dbReference type="InterPro" id="IPR041625">
    <property type="entry name" value="Beta-mannosidase_Ig"/>
</dbReference>
<dbReference type="InterPro" id="IPR013783">
    <property type="entry name" value="Ig-like_fold"/>
</dbReference>
<dbReference type="InterPro" id="IPR006103">
    <property type="entry name" value="Glyco_hydro_2_cat"/>
</dbReference>
<keyword evidence="21" id="KW-1185">Reference proteome</keyword>
<name>A0AAV7JTX3_9METZ</name>
<dbReference type="FunFam" id="3.20.20.80:FF:000050">
    <property type="entry name" value="Beta-mannosidase B"/>
    <property type="match status" value="1"/>
</dbReference>
<feature type="domain" description="Beta-mannosidase-like galactose-binding" evidence="19">
    <location>
        <begin position="40"/>
        <end position="216"/>
    </location>
</feature>
<evidence type="ECO:0000256" key="14">
    <source>
        <dbReference type="ARBA" id="ARBA00033445"/>
    </source>
</evidence>
<dbReference type="InterPro" id="IPR017853">
    <property type="entry name" value="GH"/>
</dbReference>
<feature type="domain" description="Glycoside hydrolase family 2 catalytic" evidence="16">
    <location>
        <begin position="352"/>
        <end position="569"/>
    </location>
</feature>
<evidence type="ECO:0000256" key="4">
    <source>
        <dbReference type="ARBA" id="ARBA00007401"/>
    </source>
</evidence>
<proteinExistence type="inferred from homology"/>
<dbReference type="InterPro" id="IPR008979">
    <property type="entry name" value="Galactose-bd-like_sf"/>
</dbReference>
<evidence type="ECO:0000256" key="8">
    <source>
        <dbReference type="ARBA" id="ARBA00022729"/>
    </source>
</evidence>
<evidence type="ECO:0000313" key="21">
    <source>
        <dbReference type="Proteomes" id="UP001165289"/>
    </source>
</evidence>
<keyword evidence="11" id="KW-0325">Glycoprotein</keyword>
<evidence type="ECO:0000313" key="20">
    <source>
        <dbReference type="EMBL" id="KAI6651994.1"/>
    </source>
</evidence>
<comment type="function">
    <text evidence="2">Exoglycosidase that cleaves the single beta-linked mannose residue from the non-reducing end of all N-linked glycoprotein oligosaccharides.</text>
</comment>
<evidence type="ECO:0000256" key="6">
    <source>
        <dbReference type="ARBA" id="ARBA00012754"/>
    </source>
</evidence>
<keyword evidence="9" id="KW-0378">Hydrolase</keyword>
<comment type="caution">
    <text evidence="20">The sequence shown here is derived from an EMBL/GenBank/DDBJ whole genome shotgun (WGS) entry which is preliminary data.</text>
</comment>
<dbReference type="InterPro" id="IPR054593">
    <property type="entry name" value="Beta-mannosidase-like_N2"/>
</dbReference>
<dbReference type="InterPro" id="IPR050887">
    <property type="entry name" value="Beta-mannosidase_GH2"/>
</dbReference>
<protein>
    <recommendedName>
        <fullName evidence="7">Beta-mannosidase</fullName>
        <ecNumber evidence="6">3.2.1.25</ecNumber>
    </recommendedName>
    <alternativeName>
        <fullName evidence="13">Lysosomal beta A mannosidase</fullName>
    </alternativeName>
    <alternativeName>
        <fullName evidence="14">Mannanase</fullName>
    </alternativeName>
</protein>
<evidence type="ECO:0000259" key="17">
    <source>
        <dbReference type="Pfam" id="PF17753"/>
    </source>
</evidence>
<evidence type="ECO:0000256" key="7">
    <source>
        <dbReference type="ARBA" id="ARBA00015707"/>
    </source>
</evidence>
<dbReference type="Gene3D" id="2.60.40.10">
    <property type="entry name" value="Immunoglobulins"/>
    <property type="match status" value="3"/>
</dbReference>
<feature type="domain" description="Beta-mannosidase Ig-fold" evidence="17">
    <location>
        <begin position="799"/>
        <end position="873"/>
    </location>
</feature>
<comment type="similarity">
    <text evidence="4">Belongs to the glycosyl hydrolase 2 family.</text>
</comment>
<evidence type="ECO:0000256" key="1">
    <source>
        <dbReference type="ARBA" id="ARBA00000829"/>
    </source>
</evidence>
<dbReference type="Proteomes" id="UP001165289">
    <property type="component" value="Unassembled WGS sequence"/>
</dbReference>
<dbReference type="SUPFAM" id="SSF49785">
    <property type="entry name" value="Galactose-binding domain-like"/>
    <property type="match status" value="1"/>
</dbReference>
<keyword evidence="10" id="KW-1015">Disulfide bond</keyword>
<evidence type="ECO:0000256" key="10">
    <source>
        <dbReference type="ARBA" id="ARBA00023157"/>
    </source>
</evidence>
<organism evidence="20 21">
    <name type="scientific">Oopsacas minuta</name>
    <dbReference type="NCBI Taxonomy" id="111878"/>
    <lineage>
        <taxon>Eukaryota</taxon>
        <taxon>Metazoa</taxon>
        <taxon>Porifera</taxon>
        <taxon>Hexactinellida</taxon>
        <taxon>Hexasterophora</taxon>
        <taxon>Lyssacinosida</taxon>
        <taxon>Leucopsacidae</taxon>
        <taxon>Oopsacas</taxon>
    </lineage>
</organism>
<evidence type="ECO:0000256" key="3">
    <source>
        <dbReference type="ARBA" id="ARBA00004740"/>
    </source>
</evidence>
<evidence type="ECO:0000256" key="15">
    <source>
        <dbReference type="SAM" id="SignalP"/>
    </source>
</evidence>
<evidence type="ECO:0000259" key="16">
    <source>
        <dbReference type="Pfam" id="PF02836"/>
    </source>
</evidence>
<dbReference type="Pfam" id="PF17753">
    <property type="entry name" value="Ig_mannosidase"/>
    <property type="match status" value="1"/>
</dbReference>
<reference evidence="20 21" key="1">
    <citation type="journal article" date="2023" name="BMC Biol.">
        <title>The compact genome of the sponge Oopsacas minuta (Hexactinellida) is lacking key metazoan core genes.</title>
        <authorList>
            <person name="Santini S."/>
            <person name="Schenkelaars Q."/>
            <person name="Jourda C."/>
            <person name="Duchesne M."/>
            <person name="Belahbib H."/>
            <person name="Rocher C."/>
            <person name="Selva M."/>
            <person name="Riesgo A."/>
            <person name="Vervoort M."/>
            <person name="Leys S.P."/>
            <person name="Kodjabachian L."/>
            <person name="Le Bivic A."/>
            <person name="Borchiellini C."/>
            <person name="Claverie J.M."/>
            <person name="Renard E."/>
        </authorList>
    </citation>
    <scope>NUCLEOTIDE SEQUENCE [LARGE SCALE GENOMIC DNA]</scope>
    <source>
        <strain evidence="20">SPO-2</strain>
    </source>
</reference>
<evidence type="ECO:0000256" key="9">
    <source>
        <dbReference type="ARBA" id="ARBA00022801"/>
    </source>
</evidence>
<dbReference type="Gene3D" id="3.20.20.80">
    <property type="entry name" value="Glycosidases"/>
    <property type="match status" value="1"/>
</dbReference>
<dbReference type="InterPro" id="IPR036156">
    <property type="entry name" value="Beta-gal/glucu_dom_sf"/>
</dbReference>
<feature type="chain" id="PRO_5043899750" description="Beta-mannosidase" evidence="15">
    <location>
        <begin position="21"/>
        <end position="879"/>
    </location>
</feature>
<dbReference type="PANTHER" id="PTHR43730:SF1">
    <property type="entry name" value="BETA-MANNOSIDASE"/>
    <property type="match status" value="1"/>
</dbReference>
<dbReference type="EC" id="3.2.1.25" evidence="6"/>
<dbReference type="SUPFAM" id="SSF51445">
    <property type="entry name" value="(Trans)glycosidases"/>
    <property type="match status" value="1"/>
</dbReference>
<evidence type="ECO:0000256" key="2">
    <source>
        <dbReference type="ARBA" id="ARBA00003150"/>
    </source>
</evidence>
<dbReference type="Pfam" id="PF02836">
    <property type="entry name" value="Glyco_hydro_2_C"/>
    <property type="match status" value="1"/>
</dbReference>
<dbReference type="InterPro" id="IPR041447">
    <property type="entry name" value="Mannosidase_ig"/>
</dbReference>
<accession>A0AAV7JTX3</accession>
<keyword evidence="8 15" id="KW-0732">Signal</keyword>
<dbReference type="Pfam" id="PF22666">
    <property type="entry name" value="Glyco_hydro_2_N2"/>
    <property type="match status" value="1"/>
</dbReference>
<evidence type="ECO:0000259" key="19">
    <source>
        <dbReference type="Pfam" id="PF22666"/>
    </source>
</evidence>
<keyword evidence="12" id="KW-0326">Glycosidase</keyword>
<evidence type="ECO:0000256" key="5">
    <source>
        <dbReference type="ARBA" id="ARBA00011245"/>
    </source>
</evidence>
<comment type="catalytic activity">
    <reaction evidence="1">
        <text>Hydrolysis of terminal, non-reducing beta-D-mannose residues in beta-D-mannosides.</text>
        <dbReference type="EC" id="3.2.1.25"/>
    </reaction>
</comment>
<evidence type="ECO:0000259" key="18">
    <source>
        <dbReference type="Pfam" id="PF17786"/>
    </source>
</evidence>
<dbReference type="Pfam" id="PF17786">
    <property type="entry name" value="Mannosidase_ig"/>
    <property type="match status" value="1"/>
</dbReference>
<dbReference type="AlphaFoldDB" id="A0AAV7JTX3"/>
<gene>
    <name evidence="20" type="ORF">LOD99_4539</name>
</gene>
<comment type="pathway">
    <text evidence="3">Glycan metabolism; N-glycan degradation.</text>
</comment>
<dbReference type="GO" id="GO:0006516">
    <property type="term" value="P:glycoprotein catabolic process"/>
    <property type="evidence" value="ECO:0007669"/>
    <property type="project" value="TreeGrafter"/>
</dbReference>
<dbReference type="SUPFAM" id="SSF49303">
    <property type="entry name" value="beta-Galactosidase/glucuronidase domain"/>
    <property type="match status" value="3"/>
</dbReference>
<sequence>MLQFADYFFTLLSWTYFTNSVSCSFACSSNCTVLPLNGKWLISTNNNTISLQGIVPGQIHLDLLKEKLIPDPYVGFNDDKLSWIPLEDKWVSKRNFTVDSKFKKYEKVLIYFEGIDTIASVFLQNAGIKQFLFNASNQHRQYVYDVTNYIVLGDNTLIVELLSAAKLSHKYALEYPYHVDQQFTYFEGTNRNFVRKAQSDFGWDWGPAFAPVGIWKDVYMVGFDEFMISNFVPIVYWNDTYDCFEVKITVYISCTHSFNGKLIAEIKHVLTHPTGISCSQGDCEVVTSLLVPVNKVSLWWPSGYGEQQLYDISVEVFGENRLNAHIMKCIGFRKVELIQEKYPGEEGLSFYFKINNLSIFIKGSNWIPADAFTGRVTAEQIDRILTSAVLSHQNMVRVWGGGIYQQDEFYQLCNRKGILVWQEFMFACSLYPRDAIFLENVHQEIKFQVRRLAHNPSLILWSGNNENQDTAVQAGPAATVDYTSLYDDVIRSTLYQEDNSRPFWPSSPSNGDFVVDRTRQLFVQRWGDSQNNNYGDIHRYDYNSLCTDISKYPRPRFISEFGFQSYPSMLSLQNVINDVSDLDNKSPFMLHRQHHPNGNAQLETQIQMHFILPENTNRITRFSNFIFLTQIVQGICMQSQTEHYRRIRNETGHTMGTLYWQLNDIWQAPSWSSIEYNGRWKVLHYMVKRFYCPILISGYYIDNTLYVYVINDANRDINIYANVYLTRWNGKVVDVMNNSSKIQSYSSILVLNVTGDFDKCGSIIDCYFYMELFDEELKEVLSTNYYFPVSFKEVSLPKAEVKIQDCYRKNNNQFTITISSDALALYVFLETKYSGYFSDNAFIMKSGTIVIEFYSWTEIKKNVCQSISIKSISNIYSEE</sequence>
<feature type="signal peptide" evidence="15">
    <location>
        <begin position="1"/>
        <end position="20"/>
    </location>
</feature>
<feature type="domain" description="Mannosidase Ig/CBM-like" evidence="18">
    <location>
        <begin position="704"/>
        <end position="793"/>
    </location>
</feature>
<dbReference type="GO" id="GO:0004567">
    <property type="term" value="F:beta-mannosidase activity"/>
    <property type="evidence" value="ECO:0007669"/>
    <property type="project" value="UniProtKB-EC"/>
</dbReference>
<dbReference type="Gene3D" id="2.60.120.260">
    <property type="entry name" value="Galactose-binding domain-like"/>
    <property type="match status" value="1"/>
</dbReference>
<comment type="subunit">
    <text evidence="5">Monomer.</text>
</comment>
<dbReference type="EMBL" id="JAKMXF010000300">
    <property type="protein sequence ID" value="KAI6651994.1"/>
    <property type="molecule type" value="Genomic_DNA"/>
</dbReference>
<evidence type="ECO:0000256" key="12">
    <source>
        <dbReference type="ARBA" id="ARBA00023295"/>
    </source>
</evidence>
<evidence type="ECO:0000256" key="11">
    <source>
        <dbReference type="ARBA" id="ARBA00023180"/>
    </source>
</evidence>
<evidence type="ECO:0000256" key="13">
    <source>
        <dbReference type="ARBA" id="ARBA00032581"/>
    </source>
</evidence>
<dbReference type="PANTHER" id="PTHR43730">
    <property type="entry name" value="BETA-MANNOSIDASE"/>
    <property type="match status" value="1"/>
</dbReference>